<feature type="transmembrane region" description="Helical" evidence="1">
    <location>
        <begin position="39"/>
        <end position="58"/>
    </location>
</feature>
<dbReference type="Proteomes" id="UP000076532">
    <property type="component" value="Unassembled WGS sequence"/>
</dbReference>
<dbReference type="AlphaFoldDB" id="A0A166L1D3"/>
<gene>
    <name evidence="2" type="ORF">FIBSPDRAFT_859536</name>
</gene>
<evidence type="ECO:0000313" key="2">
    <source>
        <dbReference type="EMBL" id="KZP22472.1"/>
    </source>
</evidence>
<organism evidence="2 3">
    <name type="scientific">Athelia psychrophila</name>
    <dbReference type="NCBI Taxonomy" id="1759441"/>
    <lineage>
        <taxon>Eukaryota</taxon>
        <taxon>Fungi</taxon>
        <taxon>Dikarya</taxon>
        <taxon>Basidiomycota</taxon>
        <taxon>Agaricomycotina</taxon>
        <taxon>Agaricomycetes</taxon>
        <taxon>Agaricomycetidae</taxon>
        <taxon>Atheliales</taxon>
        <taxon>Atheliaceae</taxon>
        <taxon>Athelia</taxon>
    </lineage>
</organism>
<dbReference type="EMBL" id="KV417539">
    <property type="protein sequence ID" value="KZP22472.1"/>
    <property type="molecule type" value="Genomic_DNA"/>
</dbReference>
<feature type="non-terminal residue" evidence="2">
    <location>
        <position position="83"/>
    </location>
</feature>
<keyword evidence="1" id="KW-0472">Membrane</keyword>
<feature type="non-terminal residue" evidence="2">
    <location>
        <position position="1"/>
    </location>
</feature>
<evidence type="ECO:0000313" key="3">
    <source>
        <dbReference type="Proteomes" id="UP000076532"/>
    </source>
</evidence>
<evidence type="ECO:0000256" key="1">
    <source>
        <dbReference type="SAM" id="Phobius"/>
    </source>
</evidence>
<sequence length="83" mass="9182">ISRVLLRSGVLYYCLTTGFQIASTTHVFLGLPYTEFVGMIYVGLSSALACRVFHMVLLDGDDGYKDEDDGEIGMRPVCTVRRA</sequence>
<keyword evidence="3" id="KW-1185">Reference proteome</keyword>
<reference evidence="2 3" key="1">
    <citation type="journal article" date="2016" name="Mol. Biol. Evol.">
        <title>Comparative Genomics of Early-Diverging Mushroom-Forming Fungi Provides Insights into the Origins of Lignocellulose Decay Capabilities.</title>
        <authorList>
            <person name="Nagy L.G."/>
            <person name="Riley R."/>
            <person name="Tritt A."/>
            <person name="Adam C."/>
            <person name="Daum C."/>
            <person name="Floudas D."/>
            <person name="Sun H."/>
            <person name="Yadav J.S."/>
            <person name="Pangilinan J."/>
            <person name="Larsson K.H."/>
            <person name="Matsuura K."/>
            <person name="Barry K."/>
            <person name="Labutti K."/>
            <person name="Kuo R."/>
            <person name="Ohm R.A."/>
            <person name="Bhattacharya S.S."/>
            <person name="Shirouzu T."/>
            <person name="Yoshinaga Y."/>
            <person name="Martin F.M."/>
            <person name="Grigoriev I.V."/>
            <person name="Hibbett D.S."/>
        </authorList>
    </citation>
    <scope>NUCLEOTIDE SEQUENCE [LARGE SCALE GENOMIC DNA]</scope>
    <source>
        <strain evidence="2 3">CBS 109695</strain>
    </source>
</reference>
<proteinExistence type="predicted"/>
<accession>A0A166L1D3</accession>
<name>A0A166L1D3_9AGAM</name>
<dbReference type="OrthoDB" id="3038990at2759"/>
<keyword evidence="1" id="KW-1133">Transmembrane helix</keyword>
<protein>
    <submittedName>
        <fullName evidence="2">Uncharacterized protein</fullName>
    </submittedName>
</protein>
<keyword evidence="1" id="KW-0812">Transmembrane</keyword>
<feature type="transmembrane region" description="Helical" evidence="1">
    <location>
        <begin position="12"/>
        <end position="33"/>
    </location>
</feature>